<protein>
    <submittedName>
        <fullName evidence="2">Uncharacterized protein</fullName>
    </submittedName>
</protein>
<name>A0ABS5Y400_9CYAN</name>
<reference evidence="2 3" key="1">
    <citation type="journal article" date="2021" name="Mar. Drugs">
        <title>Genome Reduction and Secondary Metabolism of the Marine Sponge-Associated Cyanobacterium Leptothoe.</title>
        <authorList>
            <person name="Konstantinou D."/>
            <person name="Popin R.V."/>
            <person name="Fewer D.P."/>
            <person name="Sivonen K."/>
            <person name="Gkelis S."/>
        </authorList>
    </citation>
    <scope>NUCLEOTIDE SEQUENCE [LARGE SCALE GENOMIC DNA]</scope>
    <source>
        <strain evidence="2 3">TAU-MAC 1615</strain>
    </source>
</reference>
<sequence length="80" mass="8736">MATERTENRITLPQHIRDRAKQRASELGYTALVDYVTELVMVDTSPLIARQGASVPQSPPQQQEQSSIAVNAGGGWGDEI</sequence>
<evidence type="ECO:0000313" key="3">
    <source>
        <dbReference type="Proteomes" id="UP001196661"/>
    </source>
</evidence>
<dbReference type="Proteomes" id="UP001196661">
    <property type="component" value="Unassembled WGS sequence"/>
</dbReference>
<proteinExistence type="predicted"/>
<dbReference type="EMBL" id="JADOER010000009">
    <property type="protein sequence ID" value="MBT9312559.1"/>
    <property type="molecule type" value="Genomic_DNA"/>
</dbReference>
<gene>
    <name evidence="2" type="ORF">IXB28_10110</name>
</gene>
<feature type="region of interest" description="Disordered" evidence="1">
    <location>
        <begin position="51"/>
        <end position="80"/>
    </location>
</feature>
<comment type="caution">
    <text evidence="2">The sequence shown here is derived from an EMBL/GenBank/DDBJ whole genome shotgun (WGS) entry which is preliminary data.</text>
</comment>
<organism evidence="2 3">
    <name type="scientific">Leptothoe kymatousa TAU-MAC 1615</name>
    <dbReference type="NCBI Taxonomy" id="2364775"/>
    <lineage>
        <taxon>Bacteria</taxon>
        <taxon>Bacillati</taxon>
        <taxon>Cyanobacteriota</taxon>
        <taxon>Cyanophyceae</taxon>
        <taxon>Nodosilineales</taxon>
        <taxon>Cymatolegaceae</taxon>
        <taxon>Leptothoe</taxon>
        <taxon>Leptothoe kymatousa</taxon>
    </lineage>
</organism>
<dbReference type="RefSeq" id="WP_215618459.1">
    <property type="nucleotide sequence ID" value="NZ_JADOER010000009.1"/>
</dbReference>
<keyword evidence="3" id="KW-1185">Reference proteome</keyword>
<evidence type="ECO:0000256" key="1">
    <source>
        <dbReference type="SAM" id="MobiDB-lite"/>
    </source>
</evidence>
<evidence type="ECO:0000313" key="2">
    <source>
        <dbReference type="EMBL" id="MBT9312559.1"/>
    </source>
</evidence>
<accession>A0ABS5Y400</accession>